<gene>
    <name evidence="2" type="ORF">K461DRAFT_255950</name>
</gene>
<name>A0A9P4J723_9PEZI</name>
<accession>A0A9P4J723</accession>
<dbReference type="AlphaFoldDB" id="A0A9P4J723"/>
<dbReference type="Pfam" id="PF10282">
    <property type="entry name" value="Lactonase"/>
    <property type="match status" value="1"/>
</dbReference>
<dbReference type="InterPro" id="IPR050282">
    <property type="entry name" value="Cycloisomerase_2"/>
</dbReference>
<dbReference type="InterPro" id="IPR011045">
    <property type="entry name" value="N2O_reductase_N"/>
</dbReference>
<proteinExistence type="inferred from homology"/>
<dbReference type="Gene3D" id="2.130.10.10">
    <property type="entry name" value="YVTN repeat-like/Quinoprotein amine dehydrogenase"/>
    <property type="match status" value="1"/>
</dbReference>
<keyword evidence="2" id="KW-0413">Isomerase</keyword>
<comment type="caution">
    <text evidence="2">The sequence shown here is derived from an EMBL/GenBank/DDBJ whole genome shotgun (WGS) entry which is preliminary data.</text>
</comment>
<dbReference type="OrthoDB" id="9972196at2759"/>
<dbReference type="InterPro" id="IPR019405">
    <property type="entry name" value="Lactonase_7-beta_prop"/>
</dbReference>
<evidence type="ECO:0000256" key="1">
    <source>
        <dbReference type="ARBA" id="ARBA00005564"/>
    </source>
</evidence>
<organism evidence="2 3">
    <name type="scientific">Myriangium duriaei CBS 260.36</name>
    <dbReference type="NCBI Taxonomy" id="1168546"/>
    <lineage>
        <taxon>Eukaryota</taxon>
        <taxon>Fungi</taxon>
        <taxon>Dikarya</taxon>
        <taxon>Ascomycota</taxon>
        <taxon>Pezizomycotina</taxon>
        <taxon>Dothideomycetes</taxon>
        <taxon>Dothideomycetidae</taxon>
        <taxon>Myriangiales</taxon>
        <taxon>Myriangiaceae</taxon>
        <taxon>Myriangium</taxon>
    </lineage>
</organism>
<dbReference type="InterPro" id="IPR015943">
    <property type="entry name" value="WD40/YVTN_repeat-like_dom_sf"/>
</dbReference>
<reference evidence="2" key="1">
    <citation type="journal article" date="2020" name="Stud. Mycol.">
        <title>101 Dothideomycetes genomes: a test case for predicting lifestyles and emergence of pathogens.</title>
        <authorList>
            <person name="Haridas S."/>
            <person name="Albert R."/>
            <person name="Binder M."/>
            <person name="Bloem J."/>
            <person name="Labutti K."/>
            <person name="Salamov A."/>
            <person name="Andreopoulos B."/>
            <person name="Baker S."/>
            <person name="Barry K."/>
            <person name="Bills G."/>
            <person name="Bluhm B."/>
            <person name="Cannon C."/>
            <person name="Castanera R."/>
            <person name="Culley D."/>
            <person name="Daum C."/>
            <person name="Ezra D."/>
            <person name="Gonzalez J."/>
            <person name="Henrissat B."/>
            <person name="Kuo A."/>
            <person name="Liang C."/>
            <person name="Lipzen A."/>
            <person name="Lutzoni F."/>
            <person name="Magnuson J."/>
            <person name="Mondo S."/>
            <person name="Nolan M."/>
            <person name="Ohm R."/>
            <person name="Pangilinan J."/>
            <person name="Park H.-J."/>
            <person name="Ramirez L."/>
            <person name="Alfaro M."/>
            <person name="Sun H."/>
            <person name="Tritt A."/>
            <person name="Yoshinaga Y."/>
            <person name="Zwiers L.-H."/>
            <person name="Turgeon B."/>
            <person name="Goodwin S."/>
            <person name="Spatafora J."/>
            <person name="Crous P."/>
            <person name="Grigoriev I."/>
        </authorList>
    </citation>
    <scope>NUCLEOTIDE SEQUENCE</scope>
    <source>
        <strain evidence="2">CBS 260.36</strain>
    </source>
</reference>
<dbReference type="GO" id="GO:0016853">
    <property type="term" value="F:isomerase activity"/>
    <property type="evidence" value="ECO:0007669"/>
    <property type="project" value="UniProtKB-KW"/>
</dbReference>
<dbReference type="Proteomes" id="UP000799439">
    <property type="component" value="Unassembled WGS sequence"/>
</dbReference>
<dbReference type="SUPFAM" id="SSF50974">
    <property type="entry name" value="Nitrous oxide reductase, N-terminal domain"/>
    <property type="match status" value="1"/>
</dbReference>
<evidence type="ECO:0000313" key="3">
    <source>
        <dbReference type="Proteomes" id="UP000799439"/>
    </source>
</evidence>
<dbReference type="PANTHER" id="PTHR30344:SF7">
    <property type="entry name" value="DUF2415 DOMAIN-CONTAINING PROTEIN"/>
    <property type="match status" value="1"/>
</dbReference>
<evidence type="ECO:0000313" key="2">
    <source>
        <dbReference type="EMBL" id="KAF2153603.1"/>
    </source>
</evidence>
<dbReference type="GO" id="GO:0017057">
    <property type="term" value="F:6-phosphogluconolactonase activity"/>
    <property type="evidence" value="ECO:0007669"/>
    <property type="project" value="TreeGrafter"/>
</dbReference>
<dbReference type="PANTHER" id="PTHR30344">
    <property type="entry name" value="6-PHOSPHOGLUCONOLACTONASE-RELATED"/>
    <property type="match status" value="1"/>
</dbReference>
<sequence length="384" mass="42684">MTRRLLISGGPDFVILAFDTSRRELEIVAKHIAPFNASWTEPVSSNGTTDQLLGLSEGNECGLLYTFEIDHQKQTCTITSSLQTLGAPSHFIRLKDRTALVLGTYLGGSIALYATCTKKADAILLADSPREEVKPEFPYKSDGHGPNIRRQQQCHIHQILEDKNGLLYAPDLGSDRVWIFRRNGMKLDQAGLLQCPPGTGPRHAVFNPENTIMYVIGELSHTVIGFEIPEFPCKIVYPIEGFAANVIPATVHPEHQTMMDSAEICSHPNFRNVLYVSNRWERHIAQREAHLHGVSQEMVLGDAVAIILLSEDGRQVQHIKHVRTQLDIIRGMRVSDDGKYVVVAGQEGGGVEIYEIKGDRGELWTLAVRLTDGLAGELKHAIWI</sequence>
<dbReference type="EMBL" id="ML996085">
    <property type="protein sequence ID" value="KAF2153603.1"/>
    <property type="molecule type" value="Genomic_DNA"/>
</dbReference>
<protein>
    <submittedName>
        <fullName evidence="2">Isomerase YbhE</fullName>
    </submittedName>
</protein>
<comment type="similarity">
    <text evidence="1">Belongs to the cycloisomerase 2 family.</text>
</comment>
<keyword evidence="3" id="KW-1185">Reference proteome</keyword>